<dbReference type="InterPro" id="IPR029063">
    <property type="entry name" value="SAM-dependent_MTases_sf"/>
</dbReference>
<protein>
    <submittedName>
        <fullName evidence="2">Class I SAM-dependent methyltransferase</fullName>
    </submittedName>
</protein>
<feature type="domain" description="Methyltransferase type 12" evidence="1">
    <location>
        <begin position="49"/>
        <end position="140"/>
    </location>
</feature>
<dbReference type="AlphaFoldDB" id="A0A5B1BW63"/>
<sequence length="204" mass="22742">MASERKHGLYAALRNPKLYETVQRRMGADKLRRGFAQNFVRAQPGDRVLDIGCGPAHLLAHLPDVEYIGWEPNAAYVEKARKTYGDRGTFNTGLFGSKQARALAPVDIAIVSAVLHHMDDAQVSELFALLRQVLKPGGRVITVDNVFIERQNRIARLLISLDRGRHVRSPDGYEALARSAFATVNGTVVTQAFPPYTYFYMTAQ</sequence>
<dbReference type="Gene3D" id="3.40.50.150">
    <property type="entry name" value="Vaccinia Virus protein VP39"/>
    <property type="match status" value="1"/>
</dbReference>
<keyword evidence="2" id="KW-0489">Methyltransferase</keyword>
<dbReference type="PANTHER" id="PTHR43861:SF1">
    <property type="entry name" value="TRANS-ACONITATE 2-METHYLTRANSFERASE"/>
    <property type="match status" value="1"/>
</dbReference>
<evidence type="ECO:0000313" key="2">
    <source>
        <dbReference type="EMBL" id="KAA1251995.1"/>
    </source>
</evidence>
<dbReference type="Pfam" id="PF08242">
    <property type="entry name" value="Methyltransf_12"/>
    <property type="match status" value="1"/>
</dbReference>
<comment type="caution">
    <text evidence="2">The sequence shown here is derived from an EMBL/GenBank/DDBJ whole genome shotgun (WGS) entry which is preliminary data.</text>
</comment>
<dbReference type="InterPro" id="IPR013217">
    <property type="entry name" value="Methyltransf_12"/>
</dbReference>
<dbReference type="EMBL" id="VTZN01000003">
    <property type="protein sequence ID" value="KAA1251995.1"/>
    <property type="molecule type" value="Genomic_DNA"/>
</dbReference>
<dbReference type="PANTHER" id="PTHR43861">
    <property type="entry name" value="TRANS-ACONITATE 2-METHYLTRANSFERASE-RELATED"/>
    <property type="match status" value="1"/>
</dbReference>
<accession>A0A5B1BW63</accession>
<dbReference type="GO" id="GO:0008168">
    <property type="term" value="F:methyltransferase activity"/>
    <property type="evidence" value="ECO:0007669"/>
    <property type="project" value="UniProtKB-KW"/>
</dbReference>
<keyword evidence="2" id="KW-0808">Transferase</keyword>
<proteinExistence type="predicted"/>
<evidence type="ECO:0000259" key="1">
    <source>
        <dbReference type="Pfam" id="PF08242"/>
    </source>
</evidence>
<dbReference type="GO" id="GO:0032259">
    <property type="term" value="P:methylation"/>
    <property type="evidence" value="ECO:0007669"/>
    <property type="project" value="UniProtKB-KW"/>
</dbReference>
<dbReference type="Proteomes" id="UP000324701">
    <property type="component" value="Unassembled WGS sequence"/>
</dbReference>
<dbReference type="RefSeq" id="WP_149652162.1">
    <property type="nucleotide sequence ID" value="NZ_VTZN01000003.1"/>
</dbReference>
<dbReference type="OrthoDB" id="9808140at2"/>
<dbReference type="SUPFAM" id="SSF53335">
    <property type="entry name" value="S-adenosyl-L-methionine-dependent methyltransferases"/>
    <property type="match status" value="1"/>
</dbReference>
<evidence type="ECO:0000313" key="3">
    <source>
        <dbReference type="Proteomes" id="UP000324701"/>
    </source>
</evidence>
<dbReference type="CDD" id="cd02440">
    <property type="entry name" value="AdoMet_MTases"/>
    <property type="match status" value="1"/>
</dbReference>
<gene>
    <name evidence="2" type="ORF">F0Q45_01180</name>
</gene>
<reference evidence="2 3" key="1">
    <citation type="submission" date="2019-09" db="EMBL/GenBank/DDBJ databases">
        <title>Report of infection by Mycobacterium simiae a patient suffering from pulmonary tuberculosis.</title>
        <authorList>
            <person name="Mohanty P.S."/>
            <person name="Bansal A.K."/>
            <person name="Singh H."/>
            <person name="Sharma S."/>
            <person name="Patil S.A."/>
            <person name="Upadhaya P."/>
            <person name="Singh P.K."/>
            <person name="Kumar D."/>
            <person name="Kumar S."/>
            <person name="Singh R.K."/>
            <person name="Chaudhary B."/>
        </authorList>
    </citation>
    <scope>NUCLEOTIDE SEQUENCE [LARGE SCALE GENOMIC DNA]</scope>
    <source>
        <strain evidence="2 3">JAL-560-SIM</strain>
    </source>
</reference>
<keyword evidence="3" id="KW-1185">Reference proteome</keyword>
<organism evidence="2 3">
    <name type="scientific">Mycobacterium simiae</name>
    <name type="common">Mycobacterium habana</name>
    <dbReference type="NCBI Taxonomy" id="1784"/>
    <lineage>
        <taxon>Bacteria</taxon>
        <taxon>Bacillati</taxon>
        <taxon>Actinomycetota</taxon>
        <taxon>Actinomycetes</taxon>
        <taxon>Mycobacteriales</taxon>
        <taxon>Mycobacteriaceae</taxon>
        <taxon>Mycobacterium</taxon>
        <taxon>Mycobacterium simiae complex</taxon>
    </lineage>
</organism>
<name>A0A5B1BW63_MYCSI</name>